<dbReference type="EMBL" id="CADIKM010000001">
    <property type="protein sequence ID" value="CAB3775833.1"/>
    <property type="molecule type" value="Genomic_DNA"/>
</dbReference>
<reference evidence="1 2" key="1">
    <citation type="submission" date="2020-04" db="EMBL/GenBank/DDBJ databases">
        <authorList>
            <person name="De Canck E."/>
        </authorList>
    </citation>
    <scope>NUCLEOTIDE SEQUENCE [LARGE SCALE GENOMIC DNA]</scope>
    <source>
        <strain evidence="1 2">LMG 28138</strain>
    </source>
</reference>
<name>A0A6S7BWS8_9BURK</name>
<evidence type="ECO:0000313" key="1">
    <source>
        <dbReference type="EMBL" id="CAB3775833.1"/>
    </source>
</evidence>
<gene>
    <name evidence="1" type="ORF">LMG28138_00025</name>
</gene>
<proteinExistence type="predicted"/>
<sequence length="86" mass="9628">MTLFVIIPTDPNVIDVEAEIAKLLPNDSYRLPQGEWIVRYSGTTQELSNALLITDGTSGNAVIFAISAYFGRAPTNIWEWIKTRWG</sequence>
<organism evidence="1 2">
    <name type="scientific">Pararobbsia alpina</name>
    <dbReference type="NCBI Taxonomy" id="621374"/>
    <lineage>
        <taxon>Bacteria</taxon>
        <taxon>Pseudomonadati</taxon>
        <taxon>Pseudomonadota</taxon>
        <taxon>Betaproteobacteria</taxon>
        <taxon>Burkholderiales</taxon>
        <taxon>Burkholderiaceae</taxon>
        <taxon>Pararobbsia</taxon>
    </lineage>
</organism>
<dbReference type="Proteomes" id="UP000494115">
    <property type="component" value="Unassembled WGS sequence"/>
</dbReference>
<keyword evidence="2" id="KW-1185">Reference proteome</keyword>
<dbReference type="RefSeq" id="WP_175102610.1">
    <property type="nucleotide sequence ID" value="NZ_CADIKM010000001.1"/>
</dbReference>
<accession>A0A6S7BWS8</accession>
<protein>
    <submittedName>
        <fullName evidence="1">Uncharacterized protein</fullName>
    </submittedName>
</protein>
<dbReference type="AlphaFoldDB" id="A0A6S7BWS8"/>
<evidence type="ECO:0000313" key="2">
    <source>
        <dbReference type="Proteomes" id="UP000494115"/>
    </source>
</evidence>